<dbReference type="InterPro" id="IPR052060">
    <property type="entry name" value="Bromo_WD_repeat"/>
</dbReference>
<dbReference type="GO" id="GO:0005634">
    <property type="term" value="C:nucleus"/>
    <property type="evidence" value="ECO:0007669"/>
    <property type="project" value="TreeGrafter"/>
</dbReference>
<gene>
    <name evidence="4" type="ORF">Tci_541424</name>
</gene>
<dbReference type="AlphaFoldDB" id="A0A699IIP0"/>
<dbReference type="Pfam" id="PF00439">
    <property type="entry name" value="Bromodomain"/>
    <property type="match status" value="1"/>
</dbReference>
<feature type="domain" description="Bromo" evidence="3">
    <location>
        <begin position="222"/>
        <end position="274"/>
    </location>
</feature>
<feature type="non-terminal residue" evidence="4">
    <location>
        <position position="1"/>
    </location>
</feature>
<dbReference type="SMART" id="SM00297">
    <property type="entry name" value="BROMO"/>
    <property type="match status" value="1"/>
</dbReference>
<dbReference type="PROSITE" id="PS50014">
    <property type="entry name" value="BROMODOMAIN_2"/>
    <property type="match status" value="1"/>
</dbReference>
<organism evidence="4">
    <name type="scientific">Tanacetum cinerariifolium</name>
    <name type="common">Dalmatian daisy</name>
    <name type="synonym">Chrysanthemum cinerariifolium</name>
    <dbReference type="NCBI Taxonomy" id="118510"/>
    <lineage>
        <taxon>Eukaryota</taxon>
        <taxon>Viridiplantae</taxon>
        <taxon>Streptophyta</taxon>
        <taxon>Embryophyta</taxon>
        <taxon>Tracheophyta</taxon>
        <taxon>Spermatophyta</taxon>
        <taxon>Magnoliopsida</taxon>
        <taxon>eudicotyledons</taxon>
        <taxon>Gunneridae</taxon>
        <taxon>Pentapetalae</taxon>
        <taxon>asterids</taxon>
        <taxon>campanulids</taxon>
        <taxon>Asterales</taxon>
        <taxon>Asteraceae</taxon>
        <taxon>Asteroideae</taxon>
        <taxon>Anthemideae</taxon>
        <taxon>Anthemidinae</taxon>
        <taxon>Tanacetum</taxon>
    </lineage>
</organism>
<proteinExistence type="predicted"/>
<dbReference type="InterPro" id="IPR001487">
    <property type="entry name" value="Bromodomain"/>
</dbReference>
<evidence type="ECO:0000313" key="4">
    <source>
        <dbReference type="EMBL" id="GEZ69451.1"/>
    </source>
</evidence>
<dbReference type="Pfam" id="PF25313">
    <property type="entry name" value="BRWD_AD"/>
    <property type="match status" value="1"/>
</dbReference>
<accession>A0A699IIP0</accession>
<dbReference type="EMBL" id="BKCJ010311098">
    <property type="protein sequence ID" value="GEZ69451.1"/>
    <property type="molecule type" value="Genomic_DNA"/>
</dbReference>
<dbReference type="PANTHER" id="PTHR16266:SF38">
    <property type="entry name" value="TRANSCRIPTION FACTOR WD40-LIKE FAMILY"/>
    <property type="match status" value="1"/>
</dbReference>
<evidence type="ECO:0000256" key="1">
    <source>
        <dbReference type="ARBA" id="ARBA00023117"/>
    </source>
</evidence>
<dbReference type="GO" id="GO:0006357">
    <property type="term" value="P:regulation of transcription by RNA polymerase II"/>
    <property type="evidence" value="ECO:0007669"/>
    <property type="project" value="TreeGrafter"/>
</dbReference>
<evidence type="ECO:0000259" key="3">
    <source>
        <dbReference type="PROSITE" id="PS50014"/>
    </source>
</evidence>
<dbReference type="GO" id="GO:0007010">
    <property type="term" value="P:cytoskeleton organization"/>
    <property type="evidence" value="ECO:0007669"/>
    <property type="project" value="TreeGrafter"/>
</dbReference>
<dbReference type="GO" id="GO:0008360">
    <property type="term" value="P:regulation of cell shape"/>
    <property type="evidence" value="ECO:0007669"/>
    <property type="project" value="TreeGrafter"/>
</dbReference>
<protein>
    <submittedName>
        <fullName evidence="4">PH-interacting protein</fullName>
    </submittedName>
</protein>
<comment type="caution">
    <text evidence="4">The sequence shown here is derived from an EMBL/GenBank/DDBJ whole genome shotgun (WGS) entry which is preliminary data.</text>
</comment>
<dbReference type="Gene3D" id="1.20.920.10">
    <property type="entry name" value="Bromodomain-like"/>
    <property type="match status" value="1"/>
</dbReference>
<name>A0A699IIP0_TANCI</name>
<evidence type="ECO:0000256" key="2">
    <source>
        <dbReference type="PROSITE-ProRule" id="PRU00035"/>
    </source>
</evidence>
<dbReference type="PANTHER" id="PTHR16266">
    <property type="entry name" value="WD REPEAT DOMAIN 9"/>
    <property type="match status" value="1"/>
</dbReference>
<dbReference type="InterPro" id="IPR057451">
    <property type="entry name" value="BRWD/PHIP_AD"/>
</dbReference>
<dbReference type="InterPro" id="IPR036427">
    <property type="entry name" value="Bromodomain-like_sf"/>
</dbReference>
<keyword evidence="1 2" id="KW-0103">Bromodomain</keyword>
<sequence>CRYIPQLGDQVIYLRQGHQEYIESRNSQERGPWMKYKEKIKDAEICLVDDIKYKTLPGSGESCCKIRLIFIDPLSKVSGKHFELTLPELVDDPDFLVEKTRYDSSLERDWSPGDRCSVWWNEEGGGCWWDGRIVSISDKSADFPGSQWERFNVEYDADDVHRHSHWELHDKDTEWEQTQAQHSIDFDTRKTMLSLFAKLDQSTRGNHDKLGIMKLRQTSERPDFINTFPVPLTLEIIELRIKNSYYRTFQAMNHDVKVMLSNARDYFAKHAKNADMSEKMSRLSDWFERKLSKL</sequence>
<dbReference type="SUPFAM" id="SSF47370">
    <property type="entry name" value="Bromodomain"/>
    <property type="match status" value="1"/>
</dbReference>
<reference evidence="4" key="1">
    <citation type="journal article" date="2019" name="Sci. Rep.">
        <title>Draft genome of Tanacetum cinerariifolium, the natural source of mosquito coil.</title>
        <authorList>
            <person name="Yamashiro T."/>
            <person name="Shiraishi A."/>
            <person name="Satake H."/>
            <person name="Nakayama K."/>
        </authorList>
    </citation>
    <scope>NUCLEOTIDE SEQUENCE</scope>
</reference>